<comment type="catalytic activity">
    <reaction evidence="7 8">
        <text>DNA(n) + a 2'-deoxyribonucleoside 5'-triphosphate = DNA(n+1) + diphosphate</text>
        <dbReference type="Rhea" id="RHEA:22508"/>
        <dbReference type="Rhea" id="RHEA-COMP:17339"/>
        <dbReference type="Rhea" id="RHEA-COMP:17340"/>
        <dbReference type="ChEBI" id="CHEBI:33019"/>
        <dbReference type="ChEBI" id="CHEBI:61560"/>
        <dbReference type="ChEBI" id="CHEBI:173112"/>
        <dbReference type="EC" id="2.7.7.7"/>
    </reaction>
</comment>
<dbReference type="RefSeq" id="WP_318045239.1">
    <property type="nucleotide sequence ID" value="NZ_JAWPFG010000005.1"/>
</dbReference>
<keyword evidence="8 11" id="KW-0548">Nucleotidyltransferase</keyword>
<dbReference type="PANTHER" id="PTHR11669">
    <property type="entry name" value="REPLICATION FACTOR C / DNA POLYMERASE III GAMMA-TAU SUBUNIT"/>
    <property type="match status" value="1"/>
</dbReference>
<keyword evidence="5 8" id="KW-0067">ATP-binding</keyword>
<comment type="caution">
    <text evidence="11">The sequence shown here is derived from an EMBL/GenBank/DDBJ whole genome shotgun (WGS) entry which is preliminary data.</text>
</comment>
<evidence type="ECO:0000256" key="3">
    <source>
        <dbReference type="ARBA" id="ARBA00022741"/>
    </source>
</evidence>
<dbReference type="PANTHER" id="PTHR11669:SF0">
    <property type="entry name" value="PROTEIN STICHEL-LIKE 2"/>
    <property type="match status" value="1"/>
</dbReference>
<dbReference type="GO" id="GO:0046872">
    <property type="term" value="F:metal ion binding"/>
    <property type="evidence" value="ECO:0007669"/>
    <property type="project" value="UniProtKB-KW"/>
</dbReference>
<evidence type="ECO:0000256" key="5">
    <source>
        <dbReference type="ARBA" id="ARBA00022840"/>
    </source>
</evidence>
<dbReference type="InterPro" id="IPR050238">
    <property type="entry name" value="DNA_Rep/Repair_Clamp_Loader"/>
</dbReference>
<dbReference type="Proteomes" id="UP001282363">
    <property type="component" value="Unassembled WGS sequence"/>
</dbReference>
<dbReference type="GO" id="GO:0009360">
    <property type="term" value="C:DNA polymerase III complex"/>
    <property type="evidence" value="ECO:0007669"/>
    <property type="project" value="InterPro"/>
</dbReference>
<dbReference type="GO" id="GO:0006261">
    <property type="term" value="P:DNA-templated DNA replication"/>
    <property type="evidence" value="ECO:0007669"/>
    <property type="project" value="TreeGrafter"/>
</dbReference>
<keyword evidence="4" id="KW-0862">Zinc</keyword>
<protein>
    <recommendedName>
        <fullName evidence="8">DNA polymerase III subunit gamma/tau</fullName>
        <ecNumber evidence="8">2.7.7.7</ecNumber>
    </recommendedName>
</protein>
<dbReference type="SMART" id="SM00382">
    <property type="entry name" value="AAA"/>
    <property type="match status" value="1"/>
</dbReference>
<dbReference type="PRINTS" id="PR00300">
    <property type="entry name" value="CLPPROTEASEA"/>
</dbReference>
<dbReference type="InterPro" id="IPR027417">
    <property type="entry name" value="P-loop_NTPase"/>
</dbReference>
<comment type="similarity">
    <text evidence="1 8">Belongs to the DnaX/STICHEL family.</text>
</comment>
<evidence type="ECO:0000256" key="7">
    <source>
        <dbReference type="ARBA" id="ARBA00049244"/>
    </source>
</evidence>
<evidence type="ECO:0000313" key="11">
    <source>
        <dbReference type="EMBL" id="MDW2906371.1"/>
    </source>
</evidence>
<keyword evidence="6 8" id="KW-0239">DNA-directed DNA polymerase</keyword>
<evidence type="ECO:0000256" key="6">
    <source>
        <dbReference type="ARBA" id="ARBA00022932"/>
    </source>
</evidence>
<accession>A0AAJ2P833</accession>
<dbReference type="InterPro" id="IPR045085">
    <property type="entry name" value="HLD_clamp_pol_III_gamma_tau"/>
</dbReference>
<dbReference type="GO" id="GO:0003887">
    <property type="term" value="F:DNA-directed DNA polymerase activity"/>
    <property type="evidence" value="ECO:0007669"/>
    <property type="project" value="UniProtKB-KW"/>
</dbReference>
<comment type="function">
    <text evidence="8">DNA polymerase III is a complex, multichain enzyme responsible for most of the replicative synthesis in bacteria. This DNA polymerase also exhibits 3' to 5' exonuclease activity.</text>
</comment>
<dbReference type="GO" id="GO:0005524">
    <property type="term" value="F:ATP binding"/>
    <property type="evidence" value="ECO:0007669"/>
    <property type="project" value="UniProtKB-KW"/>
</dbReference>
<comment type="subunit">
    <text evidence="8">DNA polymerase III contains a core (composed of alpha, epsilon and theta chains) that associates with a tau subunit. This core dimerizes to form the POLIII' complex. PolIII' associates with the gamma complex (composed of gamma, delta, delta', psi and chi chains) and with the beta chain to form the complete DNA polymerase III complex.</text>
</comment>
<evidence type="ECO:0000256" key="9">
    <source>
        <dbReference type="SAM" id="MobiDB-lite"/>
    </source>
</evidence>
<dbReference type="AlphaFoldDB" id="A0AAJ2P833"/>
<dbReference type="Pfam" id="PF13177">
    <property type="entry name" value="DNA_pol3_delta2"/>
    <property type="match status" value="1"/>
</dbReference>
<dbReference type="EMBL" id="JAWPFH010000006">
    <property type="protein sequence ID" value="MDW2906371.1"/>
    <property type="molecule type" value="Genomic_DNA"/>
</dbReference>
<sequence length="747" mass="86054">MKNTNEYVAWYRKYRPTKFSDVVGQQYLVESLKNIVKSKKFFHAYLFSGPRGTGKTSLAKIFANAINCTHKDQNSIDPCQNCLKNINNSIDIVEMDAASHNGVKEIREIVENSINLPQVSPYKIYILDEVHMLSTSAFNAFLKTLEEPPSHIIFILATTEVHKIPLTILSRVQRYNFLGLNKEQISQRLSQILNYEGVEYEEEALKSVCLLSHNSLRDAISILEQAVIFGNNFLSKTSVEELFGLVSSEKLVEFINVLFLAQSQKAFDLLDKLLLQSKNFQILIESLINLVKEWIIWDKTQEEDLIEIYSTSDLANLKISHDFAFKFLDIGFSTLKDINHDKFQSLALEIFVMKILAFKKENLQEKSQTVLENSAKFTEKPKEEVKIGTEESEESKENTKKEQKPPKKLEFVTVRDKNFGSNYNLNQKTNTQNLFDYDDPILEDDDDDADSDLYGSDDLDFGTSFDRKIKNNLETKILKSEKSNKTGDNFKTRDNAFNPLLDPDGASYHSNFLNKTENSNLNLPENIDFSNSFLNSNDKNTNDTAKKNANSIDSCPKTNNQASYFNKNEEKDDNFSFDRNSYVNKFLKKNLPNDYLSVDEALNLILLGKKFYDTNREIYLDLRKKWSKNLLDFQYTFEFIDTVGVLKHAEILSLGSNFVCFITKNPEYEELLIEKMQKEANKVNDLLKTVFGQDIYGLALSNNLVEETKKRANEIKARGEKFLLKPFEKPNKRTISKADLDKLFFDE</sequence>
<keyword evidence="8" id="KW-0235">DNA replication</keyword>
<feature type="region of interest" description="Disordered" evidence="9">
    <location>
        <begin position="381"/>
        <end position="407"/>
    </location>
</feature>
<evidence type="ECO:0000256" key="4">
    <source>
        <dbReference type="ARBA" id="ARBA00022833"/>
    </source>
</evidence>
<keyword evidence="8 11" id="KW-0808">Transferase</keyword>
<dbReference type="Gene3D" id="1.10.8.60">
    <property type="match status" value="1"/>
</dbReference>
<dbReference type="EC" id="2.7.7.7" evidence="8"/>
<dbReference type="SUPFAM" id="SSF52540">
    <property type="entry name" value="P-loop containing nucleoside triphosphate hydrolases"/>
    <property type="match status" value="1"/>
</dbReference>
<feature type="domain" description="AAA+ ATPase" evidence="10">
    <location>
        <begin position="41"/>
        <end position="180"/>
    </location>
</feature>
<proteinExistence type="inferred from homology"/>
<name>A0AAJ2P833_9BACT</name>
<evidence type="ECO:0000256" key="8">
    <source>
        <dbReference type="RuleBase" id="RU364063"/>
    </source>
</evidence>
<evidence type="ECO:0000256" key="2">
    <source>
        <dbReference type="ARBA" id="ARBA00022723"/>
    </source>
</evidence>
<evidence type="ECO:0000313" key="12">
    <source>
        <dbReference type="Proteomes" id="UP001282363"/>
    </source>
</evidence>
<dbReference type="InterPro" id="IPR012763">
    <property type="entry name" value="DNA_pol_III_sug/sutau_N"/>
</dbReference>
<reference evidence="11" key="1">
    <citation type="submission" date="2023-10" db="EMBL/GenBank/DDBJ databases">
        <title>Genome sequences of Mycoplasma ovipneumoniae isolated from goats.</title>
        <authorList>
            <person name="Spergser J."/>
        </authorList>
    </citation>
    <scope>NUCLEOTIDE SEQUENCE</scope>
    <source>
        <strain evidence="11">GL19</strain>
    </source>
</reference>
<keyword evidence="3 8" id="KW-0547">Nucleotide-binding</keyword>
<dbReference type="InterPro" id="IPR003593">
    <property type="entry name" value="AAA+_ATPase"/>
</dbReference>
<dbReference type="CDD" id="cd00009">
    <property type="entry name" value="AAA"/>
    <property type="match status" value="1"/>
</dbReference>
<dbReference type="Gene3D" id="3.40.50.300">
    <property type="entry name" value="P-loop containing nucleotide triphosphate hydrolases"/>
    <property type="match status" value="1"/>
</dbReference>
<dbReference type="NCBIfam" id="TIGR02397">
    <property type="entry name" value="dnaX_nterm"/>
    <property type="match status" value="1"/>
</dbReference>
<organism evidence="11 12">
    <name type="scientific">Mesomycoplasma ovipneumoniae</name>
    <dbReference type="NCBI Taxonomy" id="29562"/>
    <lineage>
        <taxon>Bacteria</taxon>
        <taxon>Bacillati</taxon>
        <taxon>Mycoplasmatota</taxon>
        <taxon>Mycoplasmoidales</taxon>
        <taxon>Metamycoplasmataceae</taxon>
        <taxon>Mesomycoplasma</taxon>
    </lineage>
</organism>
<dbReference type="InterPro" id="IPR001270">
    <property type="entry name" value="ClpA/B"/>
</dbReference>
<keyword evidence="2" id="KW-0479">Metal-binding</keyword>
<evidence type="ECO:0000256" key="1">
    <source>
        <dbReference type="ARBA" id="ARBA00006360"/>
    </source>
</evidence>
<evidence type="ECO:0000259" key="10">
    <source>
        <dbReference type="SMART" id="SM00382"/>
    </source>
</evidence>
<dbReference type="NCBIfam" id="NF004046">
    <property type="entry name" value="PRK05563.1"/>
    <property type="match status" value="1"/>
</dbReference>
<dbReference type="Pfam" id="PF22608">
    <property type="entry name" value="DNAX_ATPase_lid"/>
    <property type="match status" value="1"/>
</dbReference>
<gene>
    <name evidence="8 11" type="primary">dnaX</name>
    <name evidence="11" type="ORF">R7U65_01945</name>
</gene>
<dbReference type="CDD" id="cd18137">
    <property type="entry name" value="HLD_clamp_pol_III_gamma_tau"/>
    <property type="match status" value="1"/>
</dbReference>